<evidence type="ECO:0000259" key="1">
    <source>
        <dbReference type="Pfam" id="PF14291"/>
    </source>
</evidence>
<name>A0AAW1KLW6_POPJA</name>
<dbReference type="InterPro" id="IPR025398">
    <property type="entry name" value="DUF4371"/>
</dbReference>
<proteinExistence type="predicted"/>
<evidence type="ECO:0000313" key="3">
    <source>
        <dbReference type="Proteomes" id="UP001458880"/>
    </source>
</evidence>
<dbReference type="Proteomes" id="UP001458880">
    <property type="component" value="Unassembled WGS sequence"/>
</dbReference>
<gene>
    <name evidence="2" type="ORF">QE152_g22365</name>
</gene>
<dbReference type="Pfam" id="PF14291">
    <property type="entry name" value="DUF4371"/>
    <property type="match status" value="1"/>
</dbReference>
<evidence type="ECO:0000313" key="2">
    <source>
        <dbReference type="EMBL" id="KAK9719948.1"/>
    </source>
</evidence>
<organism evidence="2 3">
    <name type="scientific">Popillia japonica</name>
    <name type="common">Japanese beetle</name>
    <dbReference type="NCBI Taxonomy" id="7064"/>
    <lineage>
        <taxon>Eukaryota</taxon>
        <taxon>Metazoa</taxon>
        <taxon>Ecdysozoa</taxon>
        <taxon>Arthropoda</taxon>
        <taxon>Hexapoda</taxon>
        <taxon>Insecta</taxon>
        <taxon>Pterygota</taxon>
        <taxon>Neoptera</taxon>
        <taxon>Endopterygota</taxon>
        <taxon>Coleoptera</taxon>
        <taxon>Polyphaga</taxon>
        <taxon>Scarabaeiformia</taxon>
        <taxon>Scarabaeidae</taxon>
        <taxon>Rutelinae</taxon>
        <taxon>Popillia</taxon>
    </lineage>
</organism>
<feature type="domain" description="DUF4371" evidence="1">
    <location>
        <begin position="14"/>
        <end position="212"/>
    </location>
</feature>
<dbReference type="AlphaFoldDB" id="A0AAW1KLW6"/>
<keyword evidence="3" id="KW-1185">Reference proteome</keyword>
<protein>
    <recommendedName>
        <fullName evidence="1">DUF4371 domain-containing protein</fullName>
    </recommendedName>
</protein>
<accession>A0AAW1KLW6</accession>
<reference evidence="2 3" key="1">
    <citation type="journal article" date="2024" name="BMC Genomics">
        <title>De novo assembly and annotation of Popillia japonica's genome with initial clues to its potential as an invasive pest.</title>
        <authorList>
            <person name="Cucini C."/>
            <person name="Boschi S."/>
            <person name="Funari R."/>
            <person name="Cardaioli E."/>
            <person name="Iannotti N."/>
            <person name="Marturano G."/>
            <person name="Paoli F."/>
            <person name="Bruttini M."/>
            <person name="Carapelli A."/>
            <person name="Frati F."/>
            <person name="Nardi F."/>
        </authorList>
    </citation>
    <scope>NUCLEOTIDE SEQUENCE [LARGE SCALE GENOMIC DNA]</scope>
    <source>
        <strain evidence="2">DMR45628</strain>
    </source>
</reference>
<dbReference type="PANTHER" id="PTHR45749">
    <property type="match status" value="1"/>
</dbReference>
<dbReference type="PANTHER" id="PTHR45749:SF21">
    <property type="entry name" value="DUF4371 DOMAIN-CONTAINING PROTEIN"/>
    <property type="match status" value="1"/>
</dbReference>
<comment type="caution">
    <text evidence="2">The sequence shown here is derived from an EMBL/GenBank/DDBJ whole genome shotgun (WGS) entry which is preliminary data.</text>
</comment>
<sequence>MRVTKGQQKDVHLLLQKRSNEEVQRNRKVLTTIIETIVFCGRQELPLRGHRDSGKLSLTEPNYNDRNLGALLQYRIRGGDVNLQDHIINANANATYISSDIQNDLISIISSHVQSLIVKKIEKSKFCSVLADETTDISRIEQFSRCIRYVDKDKDGMKLREDYLTFVPVHDLAGAALAGTLKEALVSLGLNRNNLRGQVYDGASAMRSSFRGVQSIIREEYPRAIYTHCASHCLNL</sequence>
<dbReference type="EMBL" id="JASPKY010000215">
    <property type="protein sequence ID" value="KAK9719948.1"/>
    <property type="molecule type" value="Genomic_DNA"/>
</dbReference>